<evidence type="ECO:0000313" key="3">
    <source>
        <dbReference type="Proteomes" id="UP000649617"/>
    </source>
</evidence>
<gene>
    <name evidence="2" type="ORF">SPIL2461_LOCUS10286</name>
</gene>
<reference evidence="2" key="1">
    <citation type="submission" date="2021-02" db="EMBL/GenBank/DDBJ databases">
        <authorList>
            <person name="Dougan E. K."/>
            <person name="Rhodes N."/>
            <person name="Thang M."/>
            <person name="Chan C."/>
        </authorList>
    </citation>
    <scope>NUCLEOTIDE SEQUENCE</scope>
</reference>
<name>A0A812R270_SYMPI</name>
<protein>
    <submittedName>
        <fullName evidence="2">Uncharacterized protein</fullName>
    </submittedName>
</protein>
<dbReference type="AlphaFoldDB" id="A0A812R270"/>
<feature type="non-terminal residue" evidence="2">
    <location>
        <position position="146"/>
    </location>
</feature>
<feature type="compositionally biased region" description="Basic residues" evidence="1">
    <location>
        <begin position="44"/>
        <end position="54"/>
    </location>
</feature>
<feature type="non-terminal residue" evidence="2">
    <location>
        <position position="1"/>
    </location>
</feature>
<evidence type="ECO:0000256" key="1">
    <source>
        <dbReference type="SAM" id="MobiDB-lite"/>
    </source>
</evidence>
<organism evidence="2 3">
    <name type="scientific">Symbiodinium pilosum</name>
    <name type="common">Dinoflagellate</name>
    <dbReference type="NCBI Taxonomy" id="2952"/>
    <lineage>
        <taxon>Eukaryota</taxon>
        <taxon>Sar</taxon>
        <taxon>Alveolata</taxon>
        <taxon>Dinophyceae</taxon>
        <taxon>Suessiales</taxon>
        <taxon>Symbiodiniaceae</taxon>
        <taxon>Symbiodinium</taxon>
    </lineage>
</organism>
<accession>A0A812R270</accession>
<dbReference type="Proteomes" id="UP000649617">
    <property type="component" value="Unassembled WGS sequence"/>
</dbReference>
<feature type="compositionally biased region" description="Basic and acidic residues" evidence="1">
    <location>
        <begin position="81"/>
        <end position="95"/>
    </location>
</feature>
<comment type="caution">
    <text evidence="2">The sequence shown here is derived from an EMBL/GenBank/DDBJ whole genome shotgun (WGS) entry which is preliminary data.</text>
</comment>
<keyword evidence="3" id="KW-1185">Reference proteome</keyword>
<proteinExistence type="predicted"/>
<evidence type="ECO:0000313" key="2">
    <source>
        <dbReference type="EMBL" id="CAE7417423.1"/>
    </source>
</evidence>
<sequence>PQISELPAGLAKQLGDFPDENLLEQQRKVKEAAKLAAYTDGKGKGKRGRGRGSGRGRGAKEIKNNEANVEEDQGPAAMQQDKAEPEAPKKHENQKVNELQELWTIKVKEIVAAGIPTPPDFTGNRKSYTLAASEYAPASQSSASIG</sequence>
<feature type="region of interest" description="Disordered" evidence="1">
    <location>
        <begin position="34"/>
        <end position="97"/>
    </location>
</feature>
<dbReference type="EMBL" id="CAJNIZ010018869">
    <property type="protein sequence ID" value="CAE7417423.1"/>
    <property type="molecule type" value="Genomic_DNA"/>
</dbReference>